<sequence>MTRSIVILYGSETGNSQDLAYLLARKCERLRFQTVVCSLDDFDLKKLLDIKILIIICSTTGQGELPRNARSFWKFMLRKKLPLDLLEHLYFTTFGLGDSSYPQFNYAAKKIHRRLLQLGAIEISNRAESDEQAPDGIEGFYMEWEKVLISNLNQKFPLPENLKEIPISELLPARNSLTIHTTKFKKLIDTKDSLNRSDNTLITGQILHNERMTSDDHFQDVRNVLIKSNSDLQLHYKPGDTVALYPSNDPRDVQTLLDSQGWDNIADFPLSIQGDLPKVEGGLLQKLTLRSLITYHLDIVSIPKRSFFLNAWYFASDEREREKLLEFSKIEGTQELYDYANRPRRSILETILEFFSLKIPVDYILEIFPILKPRLFSISSKPNDSTVELTVAIVEYKTMLRKIRRGICTRWLKKLKAGDNLVFHIREQNLQIGKPSVNVPLIMIAPGTGIAPIKSLIETKIQTNPNIELYLFTGNRYHDKDFLYGELWNSLLHEGKLTKLFSSFSREGKGGYVQEILYKEKALLNDLISNRNAIIYLCGSSGKMPNQVRITFTTIFEECNEDVDNEKANQMLLEMENQGRYIQETW</sequence>
<evidence type="ECO:0000313" key="13">
    <source>
        <dbReference type="Proteomes" id="UP000094236"/>
    </source>
</evidence>
<proteinExistence type="inferred from homology"/>
<keyword evidence="9" id="KW-0496">Mitochondrion</keyword>
<dbReference type="PROSITE" id="PS51384">
    <property type="entry name" value="FAD_FR"/>
    <property type="match status" value="1"/>
</dbReference>
<dbReference type="SUPFAM" id="SSF52343">
    <property type="entry name" value="Ferredoxin reductase-like, C-terminal NADP-linked domain"/>
    <property type="match status" value="1"/>
</dbReference>
<reference evidence="13" key="1">
    <citation type="submission" date="2016-05" db="EMBL/GenBank/DDBJ databases">
        <title>Comparative genomics of biotechnologically important yeasts.</title>
        <authorList>
            <consortium name="DOE Joint Genome Institute"/>
            <person name="Riley R."/>
            <person name="Haridas S."/>
            <person name="Wolfe K.H."/>
            <person name="Lopes M.R."/>
            <person name="Hittinger C.T."/>
            <person name="Goker M."/>
            <person name="Salamov A."/>
            <person name="Wisecaver J."/>
            <person name="Long T.M."/>
            <person name="Aerts A.L."/>
            <person name="Barry K."/>
            <person name="Choi C."/>
            <person name="Clum A."/>
            <person name="Coughlan A.Y."/>
            <person name="Deshpande S."/>
            <person name="Douglass A.P."/>
            <person name="Hanson S.J."/>
            <person name="Klenk H.-P."/>
            <person name="Labutti K."/>
            <person name="Lapidus A."/>
            <person name="Lindquist E."/>
            <person name="Lipzen A."/>
            <person name="Meier-Kolthoff J.P."/>
            <person name="Ohm R.A."/>
            <person name="Otillar R.P."/>
            <person name="Pangilinan J."/>
            <person name="Peng Y."/>
            <person name="Rokas A."/>
            <person name="Rosa C.A."/>
            <person name="Scheuner C."/>
            <person name="Sibirny A.A."/>
            <person name="Slot J.C."/>
            <person name="Stielow J.B."/>
            <person name="Sun H."/>
            <person name="Kurtzman C.P."/>
            <person name="Blackwell M."/>
            <person name="Grigoriev I.V."/>
            <person name="Jeffries T.W."/>
        </authorList>
    </citation>
    <scope>NUCLEOTIDE SEQUENCE [LARGE SCALE GENOMIC DNA]</scope>
    <source>
        <strain evidence="13">NRRL Y-2460</strain>
    </source>
</reference>
<evidence type="ECO:0000259" key="10">
    <source>
        <dbReference type="PROSITE" id="PS50902"/>
    </source>
</evidence>
<dbReference type="GO" id="GO:0010181">
    <property type="term" value="F:FMN binding"/>
    <property type="evidence" value="ECO:0007669"/>
    <property type="project" value="UniProtKB-UniRule"/>
</dbReference>
<keyword evidence="4 9" id="KW-0285">Flavoprotein</keyword>
<dbReference type="InterPro" id="IPR017938">
    <property type="entry name" value="Riboflavin_synthase-like_b-brl"/>
</dbReference>
<gene>
    <name evidence="9" type="primary">TAH18</name>
    <name evidence="12" type="ORF">PACTADRAFT_77785</name>
</gene>
<dbReference type="InterPro" id="IPR028879">
    <property type="entry name" value="NDOR1"/>
</dbReference>
<dbReference type="Pfam" id="PF00175">
    <property type="entry name" value="NAD_binding_1"/>
    <property type="match status" value="1"/>
</dbReference>
<dbReference type="GO" id="GO:0006809">
    <property type="term" value="P:nitric oxide biosynthetic process"/>
    <property type="evidence" value="ECO:0007669"/>
    <property type="project" value="EnsemblFungi"/>
</dbReference>
<comment type="similarity">
    <text evidence="9">Belongs to the NADPH-dependent diflavin oxidoreductase NDOR1 family.</text>
</comment>
<keyword evidence="7 9" id="KW-0521">NADP</keyword>
<protein>
    <recommendedName>
        <fullName evidence="9">NADPH-dependent diflavin oxidoreductase 1</fullName>
        <ecNumber evidence="9">1.18.1.-</ecNumber>
    </recommendedName>
    <alternativeName>
        <fullName evidence="9">NADPH-dependent FMN and FAD-containing oxidoreductase</fullName>
    </alternativeName>
</protein>
<feature type="binding site" evidence="9">
    <location>
        <position position="448"/>
    </location>
    <ligand>
        <name>NADP(+)</name>
        <dbReference type="ChEBI" id="CHEBI:58349"/>
    </ligand>
</feature>
<dbReference type="Pfam" id="PF00258">
    <property type="entry name" value="Flavodoxin_1"/>
    <property type="match status" value="1"/>
</dbReference>
<dbReference type="SUPFAM" id="SSF63380">
    <property type="entry name" value="Riboflavin synthase domain-like"/>
    <property type="match status" value="1"/>
</dbReference>
<comment type="cofactor">
    <cofactor evidence="1 9">
        <name>FMN</name>
        <dbReference type="ChEBI" id="CHEBI:58210"/>
    </cofactor>
</comment>
<evidence type="ECO:0000256" key="2">
    <source>
        <dbReference type="ARBA" id="ARBA00001974"/>
    </source>
</evidence>
<keyword evidence="3 9" id="KW-0963">Cytoplasm</keyword>
<dbReference type="PANTHER" id="PTHR19384:SF10">
    <property type="entry name" value="NADPH-DEPENDENT DIFLAVIN OXIDOREDUCTASE 1"/>
    <property type="match status" value="1"/>
</dbReference>
<dbReference type="GO" id="GO:0045429">
    <property type="term" value="P:positive regulation of nitric oxide biosynthetic process"/>
    <property type="evidence" value="ECO:0007669"/>
    <property type="project" value="EnsemblFungi"/>
</dbReference>
<dbReference type="InterPro" id="IPR001709">
    <property type="entry name" value="Flavoprot_Pyr_Nucl_cyt_Rdtase"/>
</dbReference>
<feature type="binding site" evidence="9">
    <location>
        <begin position="505"/>
        <end position="506"/>
    </location>
    <ligand>
        <name>NADP(+)</name>
        <dbReference type="ChEBI" id="CHEBI:58349"/>
    </ligand>
</feature>
<dbReference type="Gene3D" id="3.40.50.80">
    <property type="entry name" value="Nucleotide-binding domain of ferredoxin-NADP reductase (FNR) module"/>
    <property type="match status" value="1"/>
</dbReference>
<dbReference type="GO" id="GO:0034599">
    <property type="term" value="P:cellular response to oxidative stress"/>
    <property type="evidence" value="ECO:0007669"/>
    <property type="project" value="EnsemblFungi"/>
</dbReference>
<feature type="binding site" evidence="9">
    <location>
        <position position="344"/>
    </location>
    <ligand>
        <name>FAD</name>
        <dbReference type="ChEBI" id="CHEBI:57692"/>
    </ligand>
</feature>
<evidence type="ECO:0000256" key="9">
    <source>
        <dbReference type="HAMAP-Rule" id="MF_03178"/>
    </source>
</evidence>
<feature type="binding site" evidence="9">
    <location>
        <position position="131"/>
    </location>
    <ligand>
        <name>FMN</name>
        <dbReference type="ChEBI" id="CHEBI:58210"/>
    </ligand>
</feature>
<dbReference type="GO" id="GO:0005829">
    <property type="term" value="C:cytosol"/>
    <property type="evidence" value="ECO:0007669"/>
    <property type="project" value="EnsemblFungi"/>
</dbReference>
<evidence type="ECO:0000259" key="11">
    <source>
        <dbReference type="PROSITE" id="PS51384"/>
    </source>
</evidence>
<dbReference type="AlphaFoldDB" id="A0A1E4TNY0"/>
<dbReference type="GO" id="GO:0050661">
    <property type="term" value="F:NADP binding"/>
    <property type="evidence" value="ECO:0007669"/>
    <property type="project" value="UniProtKB-UniRule"/>
</dbReference>
<accession>A0A1E4TNY0</accession>
<feature type="domain" description="FAD-binding FR-type" evidence="11">
    <location>
        <begin position="199"/>
        <end position="442"/>
    </location>
</feature>
<comment type="function">
    <text evidence="9">NADPH-dependent reductase which is a central component of the cytosolic iron-sulfur (Fe-S) protein assembly (CIA) machinery. Transfers electrons from NADPH via its FAD and FMN prosthetic groups to the [2Fe-2S] cluster of DRE2, another key component of the CIA machinery. In turn, this reduced cluster provides electrons for assembly of cytosolic iron-sulfur cluster proteins. Positively controls H(2)O(2)-induced cell death.</text>
</comment>
<dbReference type="InterPro" id="IPR029039">
    <property type="entry name" value="Flavoprotein-like_sf"/>
</dbReference>
<dbReference type="PANTHER" id="PTHR19384">
    <property type="entry name" value="NITRIC OXIDE SYNTHASE-RELATED"/>
    <property type="match status" value="1"/>
</dbReference>
<comment type="caution">
    <text evidence="9">Lacks conserved residue(s) required for the propagation of feature annotation.</text>
</comment>
<feature type="binding site" evidence="9">
    <location>
        <begin position="374"/>
        <end position="377"/>
    </location>
    <ligand>
        <name>FAD</name>
        <dbReference type="ChEBI" id="CHEBI:57692"/>
    </ligand>
</feature>
<comment type="cofactor">
    <cofactor evidence="2 9">
        <name>FAD</name>
        <dbReference type="ChEBI" id="CHEBI:57692"/>
    </cofactor>
</comment>
<dbReference type="GO" id="GO:0050660">
    <property type="term" value="F:flavin adenine dinucleotide binding"/>
    <property type="evidence" value="ECO:0007669"/>
    <property type="project" value="UniProtKB-UniRule"/>
</dbReference>
<evidence type="ECO:0000256" key="1">
    <source>
        <dbReference type="ARBA" id="ARBA00001917"/>
    </source>
</evidence>
<dbReference type="PRINTS" id="PR00371">
    <property type="entry name" value="FPNCR"/>
</dbReference>
<comment type="catalytic activity">
    <reaction evidence="9">
        <text>2 oxidized [2Fe-2S]-[protein] + NADPH = 2 reduced [2Fe-2S]-[protein] + NADP(+) + H(+)</text>
        <dbReference type="Rhea" id="RHEA:67716"/>
        <dbReference type="Rhea" id="RHEA-COMP:17327"/>
        <dbReference type="Rhea" id="RHEA-COMP:17328"/>
        <dbReference type="ChEBI" id="CHEBI:15378"/>
        <dbReference type="ChEBI" id="CHEBI:33737"/>
        <dbReference type="ChEBI" id="CHEBI:33738"/>
        <dbReference type="ChEBI" id="CHEBI:57783"/>
        <dbReference type="ChEBI" id="CHEBI:58349"/>
    </reaction>
</comment>
<dbReference type="HAMAP" id="MF_03178">
    <property type="entry name" value="NDOR1"/>
    <property type="match status" value="1"/>
</dbReference>
<dbReference type="GO" id="GO:0005739">
    <property type="term" value="C:mitochondrion"/>
    <property type="evidence" value="ECO:0007669"/>
    <property type="project" value="UniProtKB-SubCell"/>
</dbReference>
<feature type="domain" description="Flavodoxin-like" evidence="10">
    <location>
        <begin position="5"/>
        <end position="149"/>
    </location>
</feature>
<evidence type="ECO:0000256" key="4">
    <source>
        <dbReference type="ARBA" id="ARBA00022630"/>
    </source>
</evidence>
<feature type="binding site" evidence="9">
    <location>
        <begin position="11"/>
        <end position="16"/>
    </location>
    <ligand>
        <name>FMN</name>
        <dbReference type="ChEBI" id="CHEBI:58210"/>
    </ligand>
</feature>
<dbReference type="InterPro" id="IPR001094">
    <property type="entry name" value="Flavdoxin-like"/>
</dbReference>
<dbReference type="GO" id="GO:0160246">
    <property type="term" value="F:NADPH-iron-sulfur [2Fe-2S] protein oxidoreductase activity"/>
    <property type="evidence" value="ECO:0007669"/>
    <property type="project" value="EnsemblFungi"/>
</dbReference>
<dbReference type="EC" id="1.18.1.-" evidence="9"/>
<dbReference type="Proteomes" id="UP000094236">
    <property type="component" value="Unassembled WGS sequence"/>
</dbReference>
<dbReference type="Gene3D" id="2.40.30.10">
    <property type="entry name" value="Translation factors"/>
    <property type="match status" value="1"/>
</dbReference>
<dbReference type="SUPFAM" id="SSF52218">
    <property type="entry name" value="Flavoproteins"/>
    <property type="match status" value="1"/>
</dbReference>
<comment type="similarity">
    <text evidence="9">In the C-terminal section; belongs to the flavoprotein pyridine nucleotide cytochrome reductase family.</text>
</comment>
<organism evidence="12 13">
    <name type="scientific">Pachysolen tannophilus NRRL Y-2460</name>
    <dbReference type="NCBI Taxonomy" id="669874"/>
    <lineage>
        <taxon>Eukaryota</taxon>
        <taxon>Fungi</taxon>
        <taxon>Dikarya</taxon>
        <taxon>Ascomycota</taxon>
        <taxon>Saccharomycotina</taxon>
        <taxon>Pichiomycetes</taxon>
        <taxon>Pachysolenaceae</taxon>
        <taxon>Pachysolen</taxon>
    </lineage>
</organism>
<evidence type="ECO:0000256" key="3">
    <source>
        <dbReference type="ARBA" id="ARBA00022490"/>
    </source>
</evidence>
<evidence type="ECO:0000256" key="8">
    <source>
        <dbReference type="ARBA" id="ARBA00023002"/>
    </source>
</evidence>
<keyword evidence="5 9" id="KW-0288">FMN</keyword>
<dbReference type="GO" id="GO:0016651">
    <property type="term" value="F:oxidoreductase activity, acting on NAD(P)H"/>
    <property type="evidence" value="ECO:0007669"/>
    <property type="project" value="UniProtKB-UniRule"/>
</dbReference>
<dbReference type="InterPro" id="IPR017927">
    <property type="entry name" value="FAD-bd_FR_type"/>
</dbReference>
<dbReference type="InterPro" id="IPR008254">
    <property type="entry name" value="Flavodoxin/NO_synth"/>
</dbReference>
<dbReference type="Gene3D" id="1.20.990.10">
    <property type="entry name" value="NADPH-cytochrome p450 Reductase, Chain A, domain 3"/>
    <property type="match status" value="1"/>
</dbReference>
<comment type="subcellular location">
    <subcellularLocation>
        <location evidence="9">Cytoplasm</location>
    </subcellularLocation>
    <subcellularLocation>
        <location evidence="9">Mitochondrion</location>
    </subcellularLocation>
    <text evidence="9">Relocalizes to mitochondria after H(2)O(2) exposure.</text>
</comment>
<dbReference type="InterPro" id="IPR003097">
    <property type="entry name" value="CysJ-like_FAD-binding"/>
</dbReference>
<feature type="binding site" evidence="9">
    <location>
        <position position="586"/>
    </location>
    <ligand>
        <name>FAD</name>
        <dbReference type="ChEBI" id="CHEBI:57692"/>
    </ligand>
</feature>
<dbReference type="GO" id="GO:0016226">
    <property type="term" value="P:iron-sulfur cluster assembly"/>
    <property type="evidence" value="ECO:0007669"/>
    <property type="project" value="UniProtKB-UniRule"/>
</dbReference>
<dbReference type="STRING" id="669874.A0A1E4TNY0"/>
<comment type="subunit">
    <text evidence="9">Interacts with DRE2; as part of the cytosolic iron-sulfur (Fe-S) protein assembly (CIA) machinery.</text>
</comment>
<dbReference type="Gene3D" id="3.40.50.360">
    <property type="match status" value="1"/>
</dbReference>
<evidence type="ECO:0000256" key="6">
    <source>
        <dbReference type="ARBA" id="ARBA00022827"/>
    </source>
</evidence>
<feature type="binding site" evidence="9">
    <location>
        <begin position="406"/>
        <end position="409"/>
    </location>
    <ligand>
        <name>FAD</name>
        <dbReference type="ChEBI" id="CHEBI:57692"/>
    </ligand>
</feature>
<evidence type="ECO:0000256" key="7">
    <source>
        <dbReference type="ARBA" id="ARBA00022857"/>
    </source>
</evidence>
<dbReference type="OrthoDB" id="1856718at2759"/>
<dbReference type="Pfam" id="PF00667">
    <property type="entry name" value="FAD_binding_1"/>
    <property type="match status" value="1"/>
</dbReference>
<feature type="binding site" evidence="9">
    <location>
        <begin position="58"/>
        <end position="61"/>
    </location>
    <ligand>
        <name>FMN</name>
        <dbReference type="ChEBI" id="CHEBI:58210"/>
    </ligand>
</feature>
<dbReference type="EMBL" id="KV454018">
    <property type="protein sequence ID" value="ODV93463.1"/>
    <property type="molecule type" value="Genomic_DNA"/>
</dbReference>
<dbReference type="InterPro" id="IPR023173">
    <property type="entry name" value="NADPH_Cyt_P450_Rdtase_alpha"/>
</dbReference>
<dbReference type="GO" id="GO:0097361">
    <property type="term" value="C:cytosolic [4Fe-4S] assembly targeting complex"/>
    <property type="evidence" value="ECO:0007669"/>
    <property type="project" value="EnsemblFungi"/>
</dbReference>
<keyword evidence="6 9" id="KW-0274">FAD</keyword>
<feature type="binding site" evidence="9">
    <location>
        <begin position="510"/>
        <end position="514"/>
    </location>
    <ligand>
        <name>NADP(+)</name>
        <dbReference type="ChEBI" id="CHEBI:58349"/>
    </ligand>
</feature>
<name>A0A1E4TNY0_PACTA</name>
<keyword evidence="13" id="KW-1185">Reference proteome</keyword>
<dbReference type="PROSITE" id="PS50902">
    <property type="entry name" value="FLAVODOXIN_LIKE"/>
    <property type="match status" value="1"/>
</dbReference>
<evidence type="ECO:0000313" key="12">
    <source>
        <dbReference type="EMBL" id="ODV93463.1"/>
    </source>
</evidence>
<evidence type="ECO:0000256" key="5">
    <source>
        <dbReference type="ARBA" id="ARBA00022643"/>
    </source>
</evidence>
<keyword evidence="8 9" id="KW-0560">Oxidoreductase</keyword>
<dbReference type="PRINTS" id="PR00369">
    <property type="entry name" value="FLAVODOXIN"/>
</dbReference>
<dbReference type="InterPro" id="IPR039261">
    <property type="entry name" value="FNR_nucleotide-bd"/>
</dbReference>
<dbReference type="InterPro" id="IPR001433">
    <property type="entry name" value="OxRdtase_FAD/NAD-bd"/>
</dbReference>
<comment type="similarity">
    <text evidence="9">In the N-terminal section; belongs to the flavodoxin family.</text>
</comment>